<keyword evidence="5" id="KW-1185">Reference proteome</keyword>
<dbReference type="Gene3D" id="2.40.160.20">
    <property type="match status" value="1"/>
</dbReference>
<reference evidence="5" key="1">
    <citation type="journal article" date="2019" name="Int. J. Syst. Evol. Microbiol.">
        <title>The Global Catalogue of Microorganisms (GCM) 10K type strain sequencing project: providing services to taxonomists for standard genome sequencing and annotation.</title>
        <authorList>
            <consortium name="The Broad Institute Genomics Platform"/>
            <consortium name="The Broad Institute Genome Sequencing Center for Infectious Disease"/>
            <person name="Wu L."/>
            <person name="Ma J."/>
        </authorList>
    </citation>
    <scope>NUCLEOTIDE SEQUENCE [LARGE SCALE GENOMIC DNA]</scope>
    <source>
        <strain evidence="5">CCUG 49584</strain>
    </source>
</reference>
<dbReference type="Proteomes" id="UP001597263">
    <property type="component" value="Unassembled WGS sequence"/>
</dbReference>
<protein>
    <submittedName>
        <fullName evidence="4">Outer membrane protein</fullName>
    </submittedName>
</protein>
<accession>A0ABW3UYA4</accession>
<comment type="caution">
    <text evidence="4">The sequence shown here is derived from an EMBL/GenBank/DDBJ whole genome shotgun (WGS) entry which is preliminary data.</text>
</comment>
<feature type="domain" description="Outer membrane protein beta-barrel" evidence="3">
    <location>
        <begin position="46"/>
        <end position="272"/>
    </location>
</feature>
<dbReference type="EMBL" id="JBHTMA010000002">
    <property type="protein sequence ID" value="MFD1225673.1"/>
    <property type="molecule type" value="Genomic_DNA"/>
</dbReference>
<name>A0ABW3UYA4_9HYPH</name>
<proteinExistence type="predicted"/>
<evidence type="ECO:0000259" key="3">
    <source>
        <dbReference type="Pfam" id="PF13505"/>
    </source>
</evidence>
<dbReference type="SUPFAM" id="SSF56925">
    <property type="entry name" value="OMPA-like"/>
    <property type="match status" value="1"/>
</dbReference>
<dbReference type="Pfam" id="PF13505">
    <property type="entry name" value="OMP_b-brl"/>
    <property type="match status" value="1"/>
</dbReference>
<feature type="chain" id="PRO_5045536518" evidence="2">
    <location>
        <begin position="27"/>
        <end position="290"/>
    </location>
</feature>
<dbReference type="RefSeq" id="WP_289387653.1">
    <property type="nucleotide sequence ID" value="NZ_JAUCBM010000006.1"/>
</dbReference>
<keyword evidence="1 2" id="KW-0732">Signal</keyword>
<dbReference type="InterPro" id="IPR027385">
    <property type="entry name" value="Beta-barrel_OMP"/>
</dbReference>
<organism evidence="4 5">
    <name type="scientific">Pseudochrobactrum kiredjianiae</name>
    <dbReference type="NCBI Taxonomy" id="386305"/>
    <lineage>
        <taxon>Bacteria</taxon>
        <taxon>Pseudomonadati</taxon>
        <taxon>Pseudomonadota</taxon>
        <taxon>Alphaproteobacteria</taxon>
        <taxon>Hyphomicrobiales</taxon>
        <taxon>Brucellaceae</taxon>
        <taxon>Pseudochrobactrum</taxon>
    </lineage>
</organism>
<dbReference type="InterPro" id="IPR011250">
    <property type="entry name" value="OMP/PagP_B-barrel"/>
</dbReference>
<evidence type="ECO:0000313" key="4">
    <source>
        <dbReference type="EMBL" id="MFD1225673.1"/>
    </source>
</evidence>
<sequence>MNTFKNLLIAGVAGLAIAGSVSSVFAADIVDIPEPIIPEVVVAPSPVGGWYLRGDVGYSGAKFKGANYATIDKGCDNNCGSTTTFGENSLDGKLKGSFLLGGGVGYQVTDYFRTDLTVDYLTRSKFSGSTSGYCTTGGSSFACTSNDTAKMSALSILANAYVDLGNFNGFTPYVGAGIGGTRIKWGDLSNTIAPGFDQSGSTIHSGSASWRFTWALMAGVSYDLTQSLKLDAGYRYRRIESGEMFGGTKDLGRGFDKSFDIHDARIGLRYQFGGYSAPVAYNDMTTPVYK</sequence>
<gene>
    <name evidence="4" type="ORF">ACFQ35_00520</name>
</gene>
<evidence type="ECO:0000313" key="5">
    <source>
        <dbReference type="Proteomes" id="UP001597263"/>
    </source>
</evidence>
<evidence type="ECO:0000256" key="2">
    <source>
        <dbReference type="SAM" id="SignalP"/>
    </source>
</evidence>
<evidence type="ECO:0000256" key="1">
    <source>
        <dbReference type="ARBA" id="ARBA00022729"/>
    </source>
</evidence>
<feature type="signal peptide" evidence="2">
    <location>
        <begin position="1"/>
        <end position="26"/>
    </location>
</feature>